<dbReference type="Pfam" id="PF14661">
    <property type="entry name" value="HAUS6_N"/>
    <property type="match status" value="1"/>
</dbReference>
<dbReference type="EMBL" id="CAVLEF010000002">
    <property type="protein sequence ID" value="CAK1540946.1"/>
    <property type="molecule type" value="Genomic_DNA"/>
</dbReference>
<dbReference type="InterPro" id="IPR028163">
    <property type="entry name" value="HAUS_6_N"/>
</dbReference>
<evidence type="ECO:0000313" key="3">
    <source>
        <dbReference type="Proteomes" id="UP001497472"/>
    </source>
</evidence>
<name>A0AAV1IXV4_9NEOP</name>
<comment type="caution">
    <text evidence="2">The sequence shown here is derived from an EMBL/GenBank/DDBJ whole genome shotgun (WGS) entry which is preliminary data.</text>
</comment>
<evidence type="ECO:0000313" key="2">
    <source>
        <dbReference type="EMBL" id="CAK1540946.1"/>
    </source>
</evidence>
<accession>A0AAV1IXV4</accession>
<evidence type="ECO:0000259" key="1">
    <source>
        <dbReference type="Pfam" id="PF14661"/>
    </source>
</evidence>
<protein>
    <recommendedName>
        <fullName evidence="1">HAUS augmin-like complex subunit 6 N-terminal domain-containing protein</fullName>
    </recommendedName>
</protein>
<feature type="domain" description="HAUS augmin-like complex subunit 6 N-terminal" evidence="1">
    <location>
        <begin position="22"/>
        <end position="221"/>
    </location>
</feature>
<dbReference type="Proteomes" id="UP001497472">
    <property type="component" value="Unassembled WGS sequence"/>
</dbReference>
<keyword evidence="3" id="KW-1185">Reference proteome</keyword>
<proteinExistence type="predicted"/>
<sequence>MSKPPLQQEIPAIYYRKETFLSLGMLSNYCPMSTELSRLIFKENALEKPTQIFFNQLSYYLITIIDAQAASKLTWPLLDSKAERTYRNDLHTFISSNTSKGLTPVMSPYLVRPSCYKVTILIFQMTSLALSTIIAQIANESQKQVAKNLNEAYKQDTSTDTYITFVENEIQSFQSKLTIHKVTIQHAEVIAKKLREQIIKLEDKNHQAVSFQKQAISESTKVDELDEYCKESLISIRNTDVQSLVFDDWLLYTDNKIDDMVDQWDKRIELWNLCKKTANLTKDVVLRYTGQVEKTTYSISYNPETDKICTKDLELQVDVEQAYVLKNIDIDGNLSFPNLVRGFLISSNYITKNVTFDDYVYKCNKYLETGMIKLDDIYHGLQNVNERILKAKEKLQYNPSVMVPSKRGPSKIYPGSLFGPSLSNLKAGRDYQAFFDTFTPLAATKHRLNLYKNTKIFKQPSITIQPVRDDFMKSLVSYNGNTNYEMGVSSNLSAITQVRSNETIADCASGFTRQQIQRLLSTKKTSSSKKYKYNAERPEKIKPGALTYDSGVSIESNGLTRSYSSPNLLENREKRSLPKLRGRKLSIMKEDSPLELSGISALENNSNFSTPGQANAESSRKISTPEILISNASDSNTAIGEQRKSIENLTPKTNPHLIRKTSSIEKIINRFKKVRASVIPPKEDLIEEFKENVFLSVNNRLMLPDLVSPNVSDMSGNSSDCERRPRQSLGSVLGVDQTILDQFDLID</sequence>
<reference evidence="2 3" key="1">
    <citation type="submission" date="2023-11" db="EMBL/GenBank/DDBJ databases">
        <authorList>
            <person name="Okamura Y."/>
        </authorList>
    </citation>
    <scope>NUCLEOTIDE SEQUENCE [LARGE SCALE GENOMIC DNA]</scope>
</reference>
<gene>
    <name evidence="2" type="ORF">LNINA_LOCUS965</name>
</gene>
<organism evidence="2 3">
    <name type="scientific">Leptosia nina</name>
    <dbReference type="NCBI Taxonomy" id="320188"/>
    <lineage>
        <taxon>Eukaryota</taxon>
        <taxon>Metazoa</taxon>
        <taxon>Ecdysozoa</taxon>
        <taxon>Arthropoda</taxon>
        <taxon>Hexapoda</taxon>
        <taxon>Insecta</taxon>
        <taxon>Pterygota</taxon>
        <taxon>Neoptera</taxon>
        <taxon>Endopterygota</taxon>
        <taxon>Lepidoptera</taxon>
        <taxon>Glossata</taxon>
        <taxon>Ditrysia</taxon>
        <taxon>Papilionoidea</taxon>
        <taxon>Pieridae</taxon>
        <taxon>Pierinae</taxon>
        <taxon>Leptosia</taxon>
    </lineage>
</organism>
<dbReference type="AlphaFoldDB" id="A0AAV1IXV4"/>